<dbReference type="InterPro" id="IPR008979">
    <property type="entry name" value="Galactose-bd-like_sf"/>
</dbReference>
<reference evidence="3 4" key="1">
    <citation type="journal article" date="2011" name="J. Gen. Appl. Microbiol.">
        <title>Draft genome sequencing of the enigmatic yeast Saitoella complicata.</title>
        <authorList>
            <person name="Nishida H."/>
            <person name="Hamamoto M."/>
            <person name="Sugiyama J."/>
        </authorList>
    </citation>
    <scope>NUCLEOTIDE SEQUENCE [LARGE SCALE GENOMIC DNA]</scope>
    <source>
        <strain evidence="3 4">NRRL Y-17804</strain>
    </source>
</reference>
<reference evidence="3 4" key="3">
    <citation type="journal article" date="2015" name="Genome Announc.">
        <title>Draft Genome Sequence of the Archiascomycetous Yeast Saitoella complicata.</title>
        <authorList>
            <person name="Yamauchi K."/>
            <person name="Kondo S."/>
            <person name="Hamamoto M."/>
            <person name="Takahashi Y."/>
            <person name="Ogura Y."/>
            <person name="Hayashi T."/>
            <person name="Nishida H."/>
        </authorList>
    </citation>
    <scope>NUCLEOTIDE SEQUENCE [LARGE SCALE GENOMIC DNA]</scope>
    <source>
        <strain evidence="3 4">NRRL Y-17804</strain>
    </source>
</reference>
<feature type="domain" description="PITH" evidence="2">
    <location>
        <begin position="1"/>
        <end position="179"/>
    </location>
</feature>
<dbReference type="STRING" id="698492.A0A0E9NRF2"/>
<comment type="caution">
    <text evidence="3">The sequence shown here is derived from an EMBL/GenBank/DDBJ whole genome shotgun (WGS) entry which is preliminary data.</text>
</comment>
<evidence type="ECO:0000259" key="2">
    <source>
        <dbReference type="PROSITE" id="PS51532"/>
    </source>
</evidence>
<protein>
    <recommendedName>
        <fullName evidence="2">PITH domain-containing protein</fullName>
    </recommendedName>
</protein>
<dbReference type="Gene3D" id="2.60.120.470">
    <property type="entry name" value="PITH domain"/>
    <property type="match status" value="1"/>
</dbReference>
<dbReference type="Pfam" id="PF06201">
    <property type="entry name" value="PITH"/>
    <property type="match status" value="1"/>
</dbReference>
<dbReference type="OMA" id="PLAGTNM"/>
<dbReference type="Proteomes" id="UP000033140">
    <property type="component" value="Unassembled WGS sequence"/>
</dbReference>
<dbReference type="SUPFAM" id="SSF49785">
    <property type="entry name" value="Galactose-binding domain-like"/>
    <property type="match status" value="1"/>
</dbReference>
<organism evidence="3 4">
    <name type="scientific">Saitoella complicata (strain BCRC 22490 / CBS 7301 / JCM 7358 / NBRC 10748 / NRRL Y-17804)</name>
    <dbReference type="NCBI Taxonomy" id="698492"/>
    <lineage>
        <taxon>Eukaryota</taxon>
        <taxon>Fungi</taxon>
        <taxon>Dikarya</taxon>
        <taxon>Ascomycota</taxon>
        <taxon>Taphrinomycotina</taxon>
        <taxon>Taphrinomycotina incertae sedis</taxon>
        <taxon>Saitoella</taxon>
    </lineage>
</organism>
<dbReference type="AlphaFoldDB" id="A0A0E9NRF2"/>
<dbReference type="PROSITE" id="PS51532">
    <property type="entry name" value="PITH"/>
    <property type="match status" value="1"/>
</dbReference>
<dbReference type="RefSeq" id="XP_019022789.1">
    <property type="nucleotide sequence ID" value="XM_019170756.1"/>
</dbReference>
<accession>A0A0E9NRF2</accession>
<dbReference type="InterPro" id="IPR037047">
    <property type="entry name" value="PITH_dom_sf"/>
</dbReference>
<keyword evidence="1" id="KW-1015">Disulfide bond</keyword>
<dbReference type="PANTHER" id="PTHR46115">
    <property type="entry name" value="THIOREDOXIN-LIKE PROTEIN 1"/>
    <property type="match status" value="1"/>
</dbReference>
<dbReference type="OrthoDB" id="2121326at2759"/>
<reference evidence="3 4" key="2">
    <citation type="journal article" date="2014" name="J. Gen. Appl. Microbiol.">
        <title>The early diverging ascomycetous budding yeast Saitoella complicata has three histone deacetylases belonging to the Clr6, Hos2, and Rpd3 lineages.</title>
        <authorList>
            <person name="Nishida H."/>
            <person name="Matsumoto T."/>
            <person name="Kondo S."/>
            <person name="Hamamoto M."/>
            <person name="Yoshikawa H."/>
        </authorList>
    </citation>
    <scope>NUCLEOTIDE SEQUENCE [LARGE SCALE GENOMIC DNA]</scope>
    <source>
        <strain evidence="3 4">NRRL Y-17804</strain>
    </source>
</reference>
<keyword evidence="4" id="KW-1185">Reference proteome</keyword>
<proteinExistence type="predicted"/>
<dbReference type="GO" id="GO:0005737">
    <property type="term" value="C:cytoplasm"/>
    <property type="evidence" value="ECO:0007669"/>
    <property type="project" value="UniProtKB-ARBA"/>
</dbReference>
<evidence type="ECO:0000256" key="1">
    <source>
        <dbReference type="ARBA" id="ARBA00023157"/>
    </source>
</evidence>
<dbReference type="InterPro" id="IPR010400">
    <property type="entry name" value="PITH_dom"/>
</dbReference>
<sequence>MASSIPKNYVEINSKIEVKQCEVLNATSPAALKSILENTGTPLESDVDEQLLIHIPFQNAVKVHTIVLKTAAAHKDRAPNSIRVYANLPHTPSFDDVDNITAAHIVSPDDVEYVEEKGKGLKATVGLRFVKFQNVNTLTMFVEGNVGDEESTRLDGLTIIGDAGETTEMKDLKKIGDEEALAAPPQKA</sequence>
<gene>
    <name evidence="3" type="ORF">G7K_6351-t1</name>
</gene>
<name>A0A0E9NRF2_SAICN</name>
<evidence type="ECO:0000313" key="3">
    <source>
        <dbReference type="EMBL" id="GAO52271.1"/>
    </source>
</evidence>
<evidence type="ECO:0000313" key="4">
    <source>
        <dbReference type="Proteomes" id="UP000033140"/>
    </source>
</evidence>
<dbReference type="EMBL" id="BACD03000064">
    <property type="protein sequence ID" value="GAO52271.1"/>
    <property type="molecule type" value="Genomic_DNA"/>
</dbReference>